<organism evidence="1 2">
    <name type="scientific">Geodia barretti</name>
    <name type="common">Barrett's horny sponge</name>
    <dbReference type="NCBI Taxonomy" id="519541"/>
    <lineage>
        <taxon>Eukaryota</taxon>
        <taxon>Metazoa</taxon>
        <taxon>Porifera</taxon>
        <taxon>Demospongiae</taxon>
        <taxon>Heteroscleromorpha</taxon>
        <taxon>Tetractinellida</taxon>
        <taxon>Astrophorina</taxon>
        <taxon>Geodiidae</taxon>
        <taxon>Geodia</taxon>
    </lineage>
</organism>
<protein>
    <submittedName>
        <fullName evidence="1">Uncharacterized protein</fullName>
    </submittedName>
</protein>
<sequence length="335" mass="38231">TARDTPPYIFERLPGGYFPESGEATIEVSHFSIFAVLGRSRNYAIRTYYVPKPLNVQEFHITVTQSKDLVVKVISRVLLPNPIILIIFFILLQKVHEIYEGQGALEGPNIIAVKFEPGVDKITLDTPEEPWTKDGWRLCPLSSLRLVKESLDNYKGGQLVPAFQLELKMVKREPKDLEQRVGFLGVKPEGSYIRITRSKPVAFPNIQSGQMSVEQRAFRRCHQVFHDGVDPSSLVPVLYSKSLLTPEEREKAIHSTATDRERIQAILTALERRISIEPRPFHVMLAALESEPALNAVGRKIKAIYDEERGMVTTPRQPLPHVQQPCRQRNWCWFL</sequence>
<gene>
    <name evidence="1" type="ORF">GBAR_LOCUS30620</name>
</gene>
<feature type="non-terminal residue" evidence="1">
    <location>
        <position position="1"/>
    </location>
</feature>
<dbReference type="Gene3D" id="1.10.533.10">
    <property type="entry name" value="Death Domain, Fas"/>
    <property type="match status" value="1"/>
</dbReference>
<accession>A0AA35TYH5</accession>
<dbReference type="InterPro" id="IPR011029">
    <property type="entry name" value="DEATH-like_dom_sf"/>
</dbReference>
<dbReference type="CDD" id="cd01671">
    <property type="entry name" value="CARD"/>
    <property type="match status" value="1"/>
</dbReference>
<comment type="caution">
    <text evidence="1">The sequence shown here is derived from an EMBL/GenBank/DDBJ whole genome shotgun (WGS) entry which is preliminary data.</text>
</comment>
<dbReference type="EMBL" id="CASHTH010004335">
    <property type="protein sequence ID" value="CAI8056192.1"/>
    <property type="molecule type" value="Genomic_DNA"/>
</dbReference>
<dbReference type="AlphaFoldDB" id="A0AA35TYH5"/>
<evidence type="ECO:0000313" key="1">
    <source>
        <dbReference type="EMBL" id="CAI8056192.1"/>
    </source>
</evidence>
<proteinExistence type="predicted"/>
<keyword evidence="2" id="KW-1185">Reference proteome</keyword>
<reference evidence="1" key="1">
    <citation type="submission" date="2023-03" db="EMBL/GenBank/DDBJ databases">
        <authorList>
            <person name="Steffen K."/>
            <person name="Cardenas P."/>
        </authorList>
    </citation>
    <scope>NUCLEOTIDE SEQUENCE</scope>
</reference>
<dbReference type="SUPFAM" id="SSF47986">
    <property type="entry name" value="DEATH domain"/>
    <property type="match status" value="1"/>
</dbReference>
<dbReference type="Proteomes" id="UP001174909">
    <property type="component" value="Unassembled WGS sequence"/>
</dbReference>
<name>A0AA35TYH5_GEOBA</name>
<evidence type="ECO:0000313" key="2">
    <source>
        <dbReference type="Proteomes" id="UP001174909"/>
    </source>
</evidence>